<organism evidence="2 3">
    <name type="scientific">Phaseolus vulgaris</name>
    <name type="common">Kidney bean</name>
    <name type="synonym">French bean</name>
    <dbReference type="NCBI Taxonomy" id="3885"/>
    <lineage>
        <taxon>Eukaryota</taxon>
        <taxon>Viridiplantae</taxon>
        <taxon>Streptophyta</taxon>
        <taxon>Embryophyta</taxon>
        <taxon>Tracheophyta</taxon>
        <taxon>Spermatophyta</taxon>
        <taxon>Magnoliopsida</taxon>
        <taxon>eudicotyledons</taxon>
        <taxon>Gunneridae</taxon>
        <taxon>Pentapetalae</taxon>
        <taxon>rosids</taxon>
        <taxon>fabids</taxon>
        <taxon>Fabales</taxon>
        <taxon>Fabaceae</taxon>
        <taxon>Papilionoideae</taxon>
        <taxon>50 kb inversion clade</taxon>
        <taxon>NPAAA clade</taxon>
        <taxon>indigoferoid/millettioid clade</taxon>
        <taxon>Phaseoleae</taxon>
        <taxon>Phaseolus</taxon>
    </lineage>
</organism>
<dbReference type="PANTHER" id="PTHR33132:SF145">
    <property type="entry name" value="OS04G0403900 PROTEIN"/>
    <property type="match status" value="1"/>
</dbReference>
<sequence>MEPKVDQKPPKIMVSKLPELDVEILKKNSHMLVSPTTSETLNRKRSPGRMNCLCSPTTHVGSFRCRHHRSSDMRRGKSIGSNLAELGSKAGPISDSLQAQ</sequence>
<dbReference type="PhylomeDB" id="V7B5G4"/>
<reference evidence="3" key="1">
    <citation type="journal article" date="2014" name="Nat. Genet.">
        <title>A reference genome for common bean and genome-wide analysis of dual domestications.</title>
        <authorList>
            <person name="Schmutz J."/>
            <person name="McClean P.E."/>
            <person name="Mamidi S."/>
            <person name="Wu G.A."/>
            <person name="Cannon S.B."/>
            <person name="Grimwood J."/>
            <person name="Jenkins J."/>
            <person name="Shu S."/>
            <person name="Song Q."/>
            <person name="Chavarro C."/>
            <person name="Torres-Torres M."/>
            <person name="Geffroy V."/>
            <person name="Moghaddam S.M."/>
            <person name="Gao D."/>
            <person name="Abernathy B."/>
            <person name="Barry K."/>
            <person name="Blair M."/>
            <person name="Brick M.A."/>
            <person name="Chovatia M."/>
            <person name="Gepts P."/>
            <person name="Goodstein D.M."/>
            <person name="Gonzales M."/>
            <person name="Hellsten U."/>
            <person name="Hyten D.L."/>
            <person name="Jia G."/>
            <person name="Kelly J.D."/>
            <person name="Kudrna D."/>
            <person name="Lee R."/>
            <person name="Richard M.M."/>
            <person name="Miklas P.N."/>
            <person name="Osorno J.M."/>
            <person name="Rodrigues J."/>
            <person name="Thareau V."/>
            <person name="Urrea C.A."/>
            <person name="Wang M."/>
            <person name="Yu Y."/>
            <person name="Zhang M."/>
            <person name="Wing R.A."/>
            <person name="Cregan P.B."/>
            <person name="Rokhsar D.S."/>
            <person name="Jackson S.A."/>
        </authorList>
    </citation>
    <scope>NUCLEOTIDE SEQUENCE [LARGE SCALE GENOMIC DNA]</scope>
    <source>
        <strain evidence="3">cv. G19833</strain>
    </source>
</reference>
<feature type="region of interest" description="Disordered" evidence="1">
    <location>
        <begin position="63"/>
        <end position="100"/>
    </location>
</feature>
<dbReference type="EMBL" id="CM002295">
    <property type="protein sequence ID" value="ESW12113.1"/>
    <property type="molecule type" value="Genomic_DNA"/>
</dbReference>
<dbReference type="OrthoDB" id="1932391at2759"/>
<dbReference type="Proteomes" id="UP000000226">
    <property type="component" value="Chromosome 8"/>
</dbReference>
<protein>
    <submittedName>
        <fullName evidence="2">Uncharacterized protein</fullName>
    </submittedName>
</protein>
<keyword evidence="3" id="KW-1185">Reference proteome</keyword>
<gene>
    <name evidence="2" type="ORF">PHAVU_008G085500g</name>
</gene>
<name>V7B5G4_PHAVU</name>
<dbReference type="eggNOG" id="ENOG502SCP5">
    <property type="taxonomic scope" value="Eukaryota"/>
</dbReference>
<proteinExistence type="predicted"/>
<evidence type="ECO:0000313" key="3">
    <source>
        <dbReference type="Proteomes" id="UP000000226"/>
    </source>
</evidence>
<dbReference type="PANTHER" id="PTHR33132">
    <property type="entry name" value="OSJNBB0118P14.9 PROTEIN"/>
    <property type="match status" value="1"/>
</dbReference>
<evidence type="ECO:0000313" key="2">
    <source>
        <dbReference type="EMBL" id="ESW12113.1"/>
    </source>
</evidence>
<dbReference type="OMA" id="DFKKHSH"/>
<evidence type="ECO:0000256" key="1">
    <source>
        <dbReference type="SAM" id="MobiDB-lite"/>
    </source>
</evidence>
<dbReference type="Gramene" id="ESW12113">
    <property type="protein sequence ID" value="ESW12113"/>
    <property type="gene ID" value="PHAVU_008G085500g"/>
</dbReference>
<accession>V7B5G4</accession>
<dbReference type="AlphaFoldDB" id="V7B5G4"/>